<evidence type="ECO:0000256" key="3">
    <source>
        <dbReference type="ARBA" id="ARBA00022692"/>
    </source>
</evidence>
<proteinExistence type="inferred from homology"/>
<evidence type="ECO:0000313" key="8">
    <source>
        <dbReference type="EMBL" id="MBK1877761.1"/>
    </source>
</evidence>
<dbReference type="InterPro" id="IPR038377">
    <property type="entry name" value="Na/Glc_symporter_sf"/>
</dbReference>
<sequence>MSLSSLDWIIIAAFYAVSFLIGLIVSKRAGSSSSEYFLSGRSMPWWLLGVSMVATTFAIDTPNLVAGIVRQNGVAGNWVWWAFLLTGMLTVFVYARLWRRSKVTTDLEFYELRYSGKSAAFLRGFRALYLGVFFNVMIMANVCLAAIKLGGVVLGFSPLETLLVASLITVVYSSLGGLRGVLITDFVQFGFAMIGSIWAASLIVNRPEVGGLDALLTHPNVVGKLNLLPDFSDTTMLVSVFIVPLAVQWWSVWYPGSEPGGGGYVAQRMLSAKNEKHAIGATFFFNLAHYGLRPWPWIVIGLASLIVYPDLNSLRVAFPAVEESFIQDDLSYPAMLAFLPVGVLGLVIASLVAAFMSTISTHLNWGSSYVVNDFYKRFIKPEASEKEQVLVGRVSTVLLMVVAGTVALFLESAMQSFNILLSIGAGTGLIFILRWFWWRINAATEISGMIVSFVVAIFFEFGYEKFGFEPLAGHIQLIASVGVTTVIWLVVTLATPASSTETLESFYRTIRPVGPGWETIRKGLIAKGETLEEHSKAESLTQGIANFLIGSFSVYFFLFGVGYVIYGNVGIGVGLLALSTLGVFFVLRRVVKS</sequence>
<feature type="transmembrane region" description="Helical" evidence="7">
    <location>
        <begin position="544"/>
        <end position="565"/>
    </location>
</feature>
<dbReference type="PANTHER" id="PTHR11819:SF77">
    <property type="entry name" value="SODIUM_GLUCOSE COTRANSPORT PROTEIN"/>
    <property type="match status" value="1"/>
</dbReference>
<feature type="transmembrane region" description="Helical" evidence="7">
    <location>
        <begin position="78"/>
        <end position="97"/>
    </location>
</feature>
<dbReference type="Proteomes" id="UP000617628">
    <property type="component" value="Unassembled WGS sequence"/>
</dbReference>
<name>A0A934VLH8_9BACT</name>
<dbReference type="CDD" id="cd11477">
    <property type="entry name" value="SLC5sbd_u1"/>
    <property type="match status" value="1"/>
</dbReference>
<keyword evidence="9" id="KW-1185">Reference proteome</keyword>
<feature type="transmembrane region" description="Helical" evidence="7">
    <location>
        <begin position="6"/>
        <end position="25"/>
    </location>
</feature>
<dbReference type="RefSeq" id="WP_200355975.1">
    <property type="nucleotide sequence ID" value="NZ_JAENIL010000022.1"/>
</dbReference>
<keyword evidence="5 7" id="KW-0472">Membrane</keyword>
<organism evidence="8 9">
    <name type="scientific">Pelagicoccus mobilis</name>
    <dbReference type="NCBI Taxonomy" id="415221"/>
    <lineage>
        <taxon>Bacteria</taxon>
        <taxon>Pseudomonadati</taxon>
        <taxon>Verrucomicrobiota</taxon>
        <taxon>Opitutia</taxon>
        <taxon>Puniceicoccales</taxon>
        <taxon>Pelagicoccaceae</taxon>
        <taxon>Pelagicoccus</taxon>
    </lineage>
</organism>
<dbReference type="Pfam" id="PF00474">
    <property type="entry name" value="SSF"/>
    <property type="match status" value="1"/>
</dbReference>
<keyword evidence="3 7" id="KW-0812">Transmembrane</keyword>
<comment type="caution">
    <text evidence="8">The sequence shown here is derived from an EMBL/GenBank/DDBJ whole genome shotgun (WGS) entry which is preliminary data.</text>
</comment>
<dbReference type="PANTHER" id="PTHR11819">
    <property type="entry name" value="SOLUTE CARRIER FAMILY 5"/>
    <property type="match status" value="1"/>
</dbReference>
<dbReference type="InterPro" id="IPR001734">
    <property type="entry name" value="Na/solute_symporter"/>
</dbReference>
<feature type="transmembrane region" description="Helical" evidence="7">
    <location>
        <begin position="571"/>
        <end position="591"/>
    </location>
</feature>
<evidence type="ECO:0000256" key="5">
    <source>
        <dbReference type="ARBA" id="ARBA00023136"/>
    </source>
</evidence>
<feature type="transmembrane region" description="Helical" evidence="7">
    <location>
        <begin position="45"/>
        <end position="66"/>
    </location>
</feature>
<feature type="transmembrane region" description="Helical" evidence="7">
    <location>
        <begin position="390"/>
        <end position="410"/>
    </location>
</feature>
<reference evidence="8" key="1">
    <citation type="submission" date="2021-01" db="EMBL/GenBank/DDBJ databases">
        <title>Modified the classification status of verrucomicrobia.</title>
        <authorList>
            <person name="Feng X."/>
        </authorList>
    </citation>
    <scope>NUCLEOTIDE SEQUENCE</scope>
    <source>
        <strain evidence="8">KCTC 13126</strain>
    </source>
</reference>
<dbReference type="Gene3D" id="1.20.1730.10">
    <property type="entry name" value="Sodium/glucose cotransporter"/>
    <property type="match status" value="1"/>
</dbReference>
<keyword evidence="4 7" id="KW-1133">Transmembrane helix</keyword>
<feature type="transmembrane region" description="Helical" evidence="7">
    <location>
        <begin position="416"/>
        <end position="437"/>
    </location>
</feature>
<dbReference type="EMBL" id="JAENIL010000022">
    <property type="protein sequence ID" value="MBK1877761.1"/>
    <property type="molecule type" value="Genomic_DNA"/>
</dbReference>
<comment type="similarity">
    <text evidence="2 6">Belongs to the sodium:solute symporter (SSF) (TC 2.A.21) family.</text>
</comment>
<accession>A0A934VLH8</accession>
<dbReference type="GO" id="GO:0005412">
    <property type="term" value="F:D-glucose:sodium symporter activity"/>
    <property type="evidence" value="ECO:0007669"/>
    <property type="project" value="TreeGrafter"/>
</dbReference>
<evidence type="ECO:0000256" key="7">
    <source>
        <dbReference type="SAM" id="Phobius"/>
    </source>
</evidence>
<evidence type="ECO:0000256" key="2">
    <source>
        <dbReference type="ARBA" id="ARBA00006434"/>
    </source>
</evidence>
<evidence type="ECO:0000256" key="6">
    <source>
        <dbReference type="RuleBase" id="RU362091"/>
    </source>
</evidence>
<gene>
    <name evidence="8" type="ORF">JIN87_12860</name>
</gene>
<feature type="transmembrane region" description="Helical" evidence="7">
    <location>
        <begin position="331"/>
        <end position="355"/>
    </location>
</feature>
<protein>
    <submittedName>
        <fullName evidence="8">Na+:solute symporter</fullName>
    </submittedName>
</protein>
<dbReference type="AlphaFoldDB" id="A0A934VLH8"/>
<feature type="transmembrane region" description="Helical" evidence="7">
    <location>
        <begin position="127"/>
        <end position="147"/>
    </location>
</feature>
<feature type="transmembrane region" description="Helical" evidence="7">
    <location>
        <begin position="234"/>
        <end position="254"/>
    </location>
</feature>
<feature type="transmembrane region" description="Helical" evidence="7">
    <location>
        <begin position="475"/>
        <end position="495"/>
    </location>
</feature>
<feature type="transmembrane region" description="Helical" evidence="7">
    <location>
        <begin position="446"/>
        <end position="463"/>
    </location>
</feature>
<feature type="transmembrane region" description="Helical" evidence="7">
    <location>
        <begin position="153"/>
        <end position="175"/>
    </location>
</feature>
<dbReference type="PROSITE" id="PS50283">
    <property type="entry name" value="NA_SOLUT_SYMP_3"/>
    <property type="match status" value="1"/>
</dbReference>
<evidence type="ECO:0000256" key="1">
    <source>
        <dbReference type="ARBA" id="ARBA00004141"/>
    </source>
</evidence>
<dbReference type="GO" id="GO:0005886">
    <property type="term" value="C:plasma membrane"/>
    <property type="evidence" value="ECO:0007669"/>
    <property type="project" value="TreeGrafter"/>
</dbReference>
<evidence type="ECO:0000313" key="9">
    <source>
        <dbReference type="Proteomes" id="UP000617628"/>
    </source>
</evidence>
<evidence type="ECO:0000256" key="4">
    <source>
        <dbReference type="ARBA" id="ARBA00022989"/>
    </source>
</evidence>
<comment type="subcellular location">
    <subcellularLocation>
        <location evidence="1">Membrane</location>
        <topology evidence="1">Multi-pass membrane protein</topology>
    </subcellularLocation>
</comment>
<feature type="transmembrane region" description="Helical" evidence="7">
    <location>
        <begin position="182"/>
        <end position="204"/>
    </location>
</feature>